<dbReference type="STRING" id="874156.GCA_001021555_02383"/>
<evidence type="ECO:0000313" key="2">
    <source>
        <dbReference type="Proteomes" id="UP000053455"/>
    </source>
</evidence>
<keyword evidence="2" id="KW-1185">Reference proteome</keyword>
<organism evidence="1 2">
    <name type="scientific">Aurantiacibacter marinus</name>
    <dbReference type="NCBI Taxonomy" id="874156"/>
    <lineage>
        <taxon>Bacteria</taxon>
        <taxon>Pseudomonadati</taxon>
        <taxon>Pseudomonadota</taxon>
        <taxon>Alphaproteobacteria</taxon>
        <taxon>Sphingomonadales</taxon>
        <taxon>Erythrobacteraceae</taxon>
        <taxon>Aurantiacibacter</taxon>
    </lineage>
</organism>
<evidence type="ECO:0000313" key="1">
    <source>
        <dbReference type="EMBL" id="KLI63354.1"/>
    </source>
</evidence>
<gene>
    <name evidence="1" type="ORF">AAV99_10280</name>
</gene>
<comment type="caution">
    <text evidence="1">The sequence shown here is derived from an EMBL/GenBank/DDBJ whole genome shotgun (WGS) entry which is preliminary data.</text>
</comment>
<dbReference type="Pfam" id="PF11964">
    <property type="entry name" value="SpoIIAA-like"/>
    <property type="match status" value="1"/>
</dbReference>
<proteinExistence type="predicted"/>
<dbReference type="PATRIC" id="fig|874156.12.peg.2112"/>
<dbReference type="Gene3D" id="3.40.50.10600">
    <property type="entry name" value="SpoIIaa-like domains"/>
    <property type="match status" value="1"/>
</dbReference>
<dbReference type="SUPFAM" id="SSF52091">
    <property type="entry name" value="SpoIIaa-like"/>
    <property type="match status" value="1"/>
</dbReference>
<dbReference type="InterPro" id="IPR021866">
    <property type="entry name" value="SpoIIAA-like"/>
</dbReference>
<sequence length="121" mass="13619">MFKVTKRSDNRVDIDFDGPLDADGMRIAMEELLAKSQDVENGRMLYRIGDFKMPTLGALAVEFSMLPRLFGLLAKYDKCAVLSDSDWVRRATEIEGALIPGLEIRSFTLSEAESAEVWLEL</sequence>
<dbReference type="Proteomes" id="UP000053455">
    <property type="component" value="Unassembled WGS sequence"/>
</dbReference>
<name>A0A0H0XM06_9SPHN</name>
<reference evidence="1 2" key="1">
    <citation type="submission" date="2015-04" db="EMBL/GenBank/DDBJ databases">
        <title>The draft genome sequence of Erythrobacter marinus HWDM-33.</title>
        <authorList>
            <person name="Zhuang L."/>
            <person name="Liu Y."/>
            <person name="Shao Z."/>
        </authorList>
    </citation>
    <scope>NUCLEOTIDE SEQUENCE [LARGE SCALE GENOMIC DNA]</scope>
    <source>
        <strain evidence="1 2">HWDM-33</strain>
    </source>
</reference>
<dbReference type="EMBL" id="LBHU01000003">
    <property type="protein sequence ID" value="KLI63354.1"/>
    <property type="molecule type" value="Genomic_DNA"/>
</dbReference>
<dbReference type="AlphaFoldDB" id="A0A0H0XM06"/>
<evidence type="ECO:0008006" key="3">
    <source>
        <dbReference type="Google" id="ProtNLM"/>
    </source>
</evidence>
<accession>A0A0H0XM06</accession>
<dbReference type="InterPro" id="IPR038396">
    <property type="entry name" value="SpoIIAA-like_sf"/>
</dbReference>
<dbReference type="OrthoDB" id="7619266at2"/>
<protein>
    <recommendedName>
        <fullName evidence="3">STAS/SEC14 domain-containing protein</fullName>
    </recommendedName>
</protein>
<dbReference type="InterPro" id="IPR036513">
    <property type="entry name" value="STAS_dom_sf"/>
</dbReference>